<evidence type="ECO:0000256" key="2">
    <source>
        <dbReference type="SAM" id="SignalP"/>
    </source>
</evidence>
<keyword evidence="4" id="KW-1185">Reference proteome</keyword>
<evidence type="ECO:0008006" key="5">
    <source>
        <dbReference type="Google" id="ProtNLM"/>
    </source>
</evidence>
<accession>A0A6A6FT73</accession>
<organism evidence="3 4">
    <name type="scientific">Cercospora zeae-maydis SCOH1-5</name>
    <dbReference type="NCBI Taxonomy" id="717836"/>
    <lineage>
        <taxon>Eukaryota</taxon>
        <taxon>Fungi</taxon>
        <taxon>Dikarya</taxon>
        <taxon>Ascomycota</taxon>
        <taxon>Pezizomycotina</taxon>
        <taxon>Dothideomycetes</taxon>
        <taxon>Dothideomycetidae</taxon>
        <taxon>Mycosphaerellales</taxon>
        <taxon>Mycosphaerellaceae</taxon>
        <taxon>Cercospora</taxon>
    </lineage>
</organism>
<reference evidence="3" key="1">
    <citation type="journal article" date="2020" name="Stud. Mycol.">
        <title>101 Dothideomycetes genomes: a test case for predicting lifestyles and emergence of pathogens.</title>
        <authorList>
            <person name="Haridas S."/>
            <person name="Albert R."/>
            <person name="Binder M."/>
            <person name="Bloem J."/>
            <person name="Labutti K."/>
            <person name="Salamov A."/>
            <person name="Andreopoulos B."/>
            <person name="Baker S."/>
            <person name="Barry K."/>
            <person name="Bills G."/>
            <person name="Bluhm B."/>
            <person name="Cannon C."/>
            <person name="Castanera R."/>
            <person name="Culley D."/>
            <person name="Daum C."/>
            <person name="Ezra D."/>
            <person name="Gonzalez J."/>
            <person name="Henrissat B."/>
            <person name="Kuo A."/>
            <person name="Liang C."/>
            <person name="Lipzen A."/>
            <person name="Lutzoni F."/>
            <person name="Magnuson J."/>
            <person name="Mondo S."/>
            <person name="Nolan M."/>
            <person name="Ohm R."/>
            <person name="Pangilinan J."/>
            <person name="Park H.-J."/>
            <person name="Ramirez L."/>
            <person name="Alfaro M."/>
            <person name="Sun H."/>
            <person name="Tritt A."/>
            <person name="Yoshinaga Y."/>
            <person name="Zwiers L.-H."/>
            <person name="Turgeon B."/>
            <person name="Goodwin S."/>
            <person name="Spatafora J."/>
            <person name="Crous P."/>
            <person name="Grigoriev I."/>
        </authorList>
    </citation>
    <scope>NUCLEOTIDE SEQUENCE</scope>
    <source>
        <strain evidence="3">SCOH1-5</strain>
    </source>
</reference>
<dbReference type="AlphaFoldDB" id="A0A6A6FT73"/>
<dbReference type="OrthoDB" id="5395704at2759"/>
<feature type="chain" id="PRO_5025355041" description="AA1-like domain-containing protein" evidence="2">
    <location>
        <begin position="21"/>
        <end position="244"/>
    </location>
</feature>
<keyword evidence="2" id="KW-0732">Signal</keyword>
<protein>
    <recommendedName>
        <fullName evidence="5">AA1-like domain-containing protein</fullName>
    </recommendedName>
</protein>
<feature type="region of interest" description="Disordered" evidence="1">
    <location>
        <begin position="205"/>
        <end position="228"/>
    </location>
</feature>
<evidence type="ECO:0000313" key="4">
    <source>
        <dbReference type="Proteomes" id="UP000799539"/>
    </source>
</evidence>
<evidence type="ECO:0000313" key="3">
    <source>
        <dbReference type="EMBL" id="KAF2216490.1"/>
    </source>
</evidence>
<gene>
    <name evidence="3" type="ORF">CERZMDRAFT_116434</name>
</gene>
<evidence type="ECO:0000256" key="1">
    <source>
        <dbReference type="SAM" id="MobiDB-lite"/>
    </source>
</evidence>
<dbReference type="Proteomes" id="UP000799539">
    <property type="component" value="Unassembled WGS sequence"/>
</dbReference>
<proteinExistence type="predicted"/>
<dbReference type="EMBL" id="ML992664">
    <property type="protein sequence ID" value="KAF2216490.1"/>
    <property type="molecule type" value="Genomic_DNA"/>
</dbReference>
<sequence>MMFLSTAATAMALLVSTVAAVPASLTSMADNPNLEITELVINSTAQGNTTLQFSVTNPEPLAANGAAECKGDWSTTKQDWPISGSALTCDNSTTMTWYIDSWTDAMNFVVNIQDRFDDPSVGTPPYDRMTTFSKAIVNDTVVSYTTDTQAGDTNAQAGGTPDSCVCCICLIVCHRPDLFARTAAQISLPSTIEFARNATFGTWNPRPSFLGRDDQHDTGGLRGSSGNRQQDDLLYGLWYGNMSQ</sequence>
<name>A0A6A6FT73_9PEZI</name>
<feature type="signal peptide" evidence="2">
    <location>
        <begin position="1"/>
        <end position="20"/>
    </location>
</feature>